<dbReference type="GO" id="GO:0005634">
    <property type="term" value="C:nucleus"/>
    <property type="evidence" value="ECO:0007669"/>
    <property type="project" value="TreeGrafter"/>
</dbReference>
<dbReference type="GO" id="GO:0016567">
    <property type="term" value="P:protein ubiquitination"/>
    <property type="evidence" value="ECO:0007669"/>
    <property type="project" value="TreeGrafter"/>
</dbReference>
<protein>
    <recommendedName>
        <fullName evidence="2">FHA domain-containing protein</fullName>
    </recommendedName>
</protein>
<dbReference type="InterPro" id="IPR052256">
    <property type="entry name" value="E3_ubiquitin-ligase_CHFR"/>
</dbReference>
<feature type="compositionally biased region" description="Low complexity" evidence="1">
    <location>
        <begin position="191"/>
        <end position="205"/>
    </location>
</feature>
<dbReference type="OrthoDB" id="21204at2759"/>
<dbReference type="InterPro" id="IPR000253">
    <property type="entry name" value="FHA_dom"/>
</dbReference>
<gene>
    <name evidence="3" type="ORF">BGZ70_009708</name>
</gene>
<proteinExistence type="predicted"/>
<reference evidence="3" key="1">
    <citation type="journal article" date="2020" name="Fungal Divers.">
        <title>Resolving the Mortierellaceae phylogeny through synthesis of multi-gene phylogenetics and phylogenomics.</title>
        <authorList>
            <person name="Vandepol N."/>
            <person name="Liber J."/>
            <person name="Desiro A."/>
            <person name="Na H."/>
            <person name="Kennedy M."/>
            <person name="Barry K."/>
            <person name="Grigoriev I.V."/>
            <person name="Miller A.N."/>
            <person name="O'Donnell K."/>
            <person name="Stajich J.E."/>
            <person name="Bonito G."/>
        </authorList>
    </citation>
    <scope>NUCLEOTIDE SEQUENCE</scope>
    <source>
        <strain evidence="3">CK1249</strain>
    </source>
</reference>
<feature type="region of interest" description="Disordered" evidence="1">
    <location>
        <begin position="169"/>
        <end position="216"/>
    </location>
</feature>
<feature type="domain" description="FHA" evidence="2">
    <location>
        <begin position="55"/>
        <end position="111"/>
    </location>
</feature>
<dbReference type="CDD" id="cd00060">
    <property type="entry name" value="FHA"/>
    <property type="match status" value="1"/>
</dbReference>
<dbReference type="AlphaFoldDB" id="A0A9P6J0M4"/>
<dbReference type="Proteomes" id="UP000738359">
    <property type="component" value="Unassembled WGS sequence"/>
</dbReference>
<evidence type="ECO:0000313" key="4">
    <source>
        <dbReference type="Proteomes" id="UP000738359"/>
    </source>
</evidence>
<dbReference type="InterPro" id="IPR008984">
    <property type="entry name" value="SMAD_FHA_dom_sf"/>
</dbReference>
<dbReference type="GO" id="GO:0004842">
    <property type="term" value="F:ubiquitin-protein transferase activity"/>
    <property type="evidence" value="ECO:0007669"/>
    <property type="project" value="TreeGrafter"/>
</dbReference>
<sequence>MSESPESSTLPLQDDISELPEEDSTLAKDEAPAALISLIPLNAAFKPIALLGRKTILGRNPAKCSEGGLLNGSTISGTHCEISTRSVDDVDAPLWIKDISSNGVWVNEKKIIRDEATKIVHRDIISFAPGAVDGQADSPAYMLIDKRTKSAFKDQQKLQAKRVSEQLGIDLSAEEAEPDQKKQKLEVTSAESEVNNSISNSNNSNKGKDKEEEDNAFEKEFDSFDCPSCRQRVSRTKRDFRLNNLIGLFLKSRPHMARDDVTDGEDGGDESDSSNVVRRGHGDEEEEDDDGYDYSDDDDDDDDGDNGHGRNFNPLSINQQDVICPCCDPANTTGYVCPDGVRLGPLLPTATYAEYQARRHQPQPGHTRCRRCSSHVPLIPSTAPGNIADLFQCKLCLIPSCGCSIKSVEDNILEFAPIMGILNPAEERIINDYLAAERLTVRAVWENIKQGMADGTYHYLGTSVAPSAFALGYSTNPASASVDSGLASGVNGTPTGAQIASSDDNNNNDANDALTSSTAAGGPAPPISTRMTRAEGVTALDKLCHACSREFFSNGPLYQWRKNLDRSKLPSRVITRENCWYGRECRTQFNHANPSHAERLNHICEKRPPRS</sequence>
<dbReference type="SMART" id="SM00240">
    <property type="entry name" value="FHA"/>
    <property type="match status" value="1"/>
</dbReference>
<feature type="compositionally biased region" description="Acidic residues" evidence="1">
    <location>
        <begin position="283"/>
        <end position="304"/>
    </location>
</feature>
<accession>A0A9P6J0M4</accession>
<dbReference type="PANTHER" id="PTHR16079">
    <property type="entry name" value="UBIQUITIN LIGASE PROTEIN CHFR"/>
    <property type="match status" value="1"/>
</dbReference>
<name>A0A9P6J0M4_MORAP</name>
<dbReference type="Pfam" id="PF00498">
    <property type="entry name" value="FHA"/>
    <property type="match status" value="1"/>
</dbReference>
<feature type="compositionally biased region" description="Polar residues" evidence="1">
    <location>
        <begin position="1"/>
        <end position="11"/>
    </location>
</feature>
<feature type="compositionally biased region" description="Basic and acidic residues" evidence="1">
    <location>
        <begin position="206"/>
        <end position="216"/>
    </location>
</feature>
<evidence type="ECO:0000259" key="2">
    <source>
        <dbReference type="PROSITE" id="PS50006"/>
    </source>
</evidence>
<feature type="compositionally biased region" description="Acidic residues" evidence="1">
    <location>
        <begin position="262"/>
        <end position="272"/>
    </location>
</feature>
<dbReference type="Gene3D" id="2.60.200.20">
    <property type="match status" value="1"/>
</dbReference>
<organism evidence="3 4">
    <name type="scientific">Mortierella alpina</name>
    <name type="common">Oleaginous fungus</name>
    <name type="synonym">Mortierella renispora</name>
    <dbReference type="NCBI Taxonomy" id="64518"/>
    <lineage>
        <taxon>Eukaryota</taxon>
        <taxon>Fungi</taxon>
        <taxon>Fungi incertae sedis</taxon>
        <taxon>Mucoromycota</taxon>
        <taxon>Mortierellomycotina</taxon>
        <taxon>Mortierellomycetes</taxon>
        <taxon>Mortierellales</taxon>
        <taxon>Mortierellaceae</taxon>
        <taxon>Mortierella</taxon>
    </lineage>
</organism>
<comment type="caution">
    <text evidence="3">The sequence shown here is derived from an EMBL/GenBank/DDBJ whole genome shotgun (WGS) entry which is preliminary data.</text>
</comment>
<evidence type="ECO:0000313" key="3">
    <source>
        <dbReference type="EMBL" id="KAF9956917.1"/>
    </source>
</evidence>
<feature type="region of interest" description="Disordered" evidence="1">
    <location>
        <begin position="1"/>
        <end position="24"/>
    </location>
</feature>
<dbReference type="SUPFAM" id="SSF49879">
    <property type="entry name" value="SMAD/FHA domain"/>
    <property type="match status" value="1"/>
</dbReference>
<feature type="compositionally biased region" description="Acidic residues" evidence="1">
    <location>
        <begin position="15"/>
        <end position="24"/>
    </location>
</feature>
<keyword evidence="4" id="KW-1185">Reference proteome</keyword>
<feature type="region of interest" description="Disordered" evidence="1">
    <location>
        <begin position="256"/>
        <end position="314"/>
    </location>
</feature>
<dbReference type="PROSITE" id="PS50006">
    <property type="entry name" value="FHA_DOMAIN"/>
    <property type="match status" value="1"/>
</dbReference>
<feature type="compositionally biased region" description="Low complexity" evidence="1">
    <location>
        <begin position="500"/>
        <end position="513"/>
    </location>
</feature>
<dbReference type="GO" id="GO:0006511">
    <property type="term" value="P:ubiquitin-dependent protein catabolic process"/>
    <property type="evidence" value="ECO:0007669"/>
    <property type="project" value="TreeGrafter"/>
</dbReference>
<feature type="region of interest" description="Disordered" evidence="1">
    <location>
        <begin position="493"/>
        <end position="529"/>
    </location>
</feature>
<evidence type="ECO:0000256" key="1">
    <source>
        <dbReference type="SAM" id="MobiDB-lite"/>
    </source>
</evidence>
<dbReference type="PANTHER" id="PTHR16079:SF4">
    <property type="entry name" value="E3 UBIQUITIN-PROTEIN LIGASE CHFR"/>
    <property type="match status" value="1"/>
</dbReference>
<dbReference type="EMBL" id="JAAAHY010000808">
    <property type="protein sequence ID" value="KAF9956917.1"/>
    <property type="molecule type" value="Genomic_DNA"/>
</dbReference>